<feature type="transmembrane region" description="Helical" evidence="1">
    <location>
        <begin position="55"/>
        <end position="77"/>
    </location>
</feature>
<organism evidence="2 3">
    <name type="scientific">Halalkalicoccus tibetensis</name>
    <dbReference type="NCBI Taxonomy" id="175632"/>
    <lineage>
        <taxon>Archaea</taxon>
        <taxon>Methanobacteriati</taxon>
        <taxon>Methanobacteriota</taxon>
        <taxon>Stenosarchaea group</taxon>
        <taxon>Halobacteria</taxon>
        <taxon>Halobacteriales</taxon>
        <taxon>Halococcaceae</taxon>
        <taxon>Halalkalicoccus</taxon>
    </lineage>
</organism>
<dbReference type="AlphaFoldDB" id="A0ABD5UY93"/>
<name>A0ABD5UY93_9EURY</name>
<evidence type="ECO:0000313" key="2">
    <source>
        <dbReference type="EMBL" id="MFC6904085.1"/>
    </source>
</evidence>
<gene>
    <name evidence="2" type="ORF">ACFQGH_02595</name>
</gene>
<dbReference type="Pfam" id="PF25927">
    <property type="entry name" value="DUF7972"/>
    <property type="match status" value="1"/>
</dbReference>
<feature type="transmembrane region" description="Helical" evidence="1">
    <location>
        <begin position="281"/>
        <end position="303"/>
    </location>
</feature>
<keyword evidence="1" id="KW-0472">Membrane</keyword>
<keyword evidence="1" id="KW-1133">Transmembrane helix</keyword>
<proteinExistence type="predicted"/>
<feature type="transmembrane region" description="Helical" evidence="1">
    <location>
        <begin position="315"/>
        <end position="338"/>
    </location>
</feature>
<feature type="transmembrane region" description="Helical" evidence="1">
    <location>
        <begin position="89"/>
        <end position="111"/>
    </location>
</feature>
<accession>A0ABD5UY93</accession>
<evidence type="ECO:0000313" key="3">
    <source>
        <dbReference type="Proteomes" id="UP001596312"/>
    </source>
</evidence>
<protein>
    <submittedName>
        <fullName evidence="2">Uncharacterized protein</fullName>
    </submittedName>
</protein>
<keyword evidence="3" id="KW-1185">Reference proteome</keyword>
<dbReference type="Proteomes" id="UP001596312">
    <property type="component" value="Unassembled WGS sequence"/>
</dbReference>
<sequence length="360" mass="39678">MSENPDQGADVDADPDVDTEIDADAEADIGTANTMQARSSESRIKLWAVLKAERLLITGLLALVFFLSFVVIGELFVPNFESTLRTDEMINYMFSTMISAIITGTTLVVTISQLVISQENGPLGEQRERMSNTMDFREYTEEMIGSPSPADPSAFLRETVSLTERRAKLLRASIADNDDEQLKAEVDEYTESLIGNAEEVRDQLEGASFGSFGVLNAALNYNYGIKIFHLERIANDHADSLTDENMGHLDDLKSSLSMFGPAREHVKTLYFEWALIDLSQLILYVSVPALLVSGTMLGFYSGLSFPNTTFGINDSILIVGAAFTVTLLPFFLLISYILRVATVAKRTLAIGPLILRESAR</sequence>
<dbReference type="EMBL" id="JBHSXQ010000001">
    <property type="protein sequence ID" value="MFC6904085.1"/>
    <property type="molecule type" value="Genomic_DNA"/>
</dbReference>
<keyword evidence="1" id="KW-0812">Transmembrane</keyword>
<dbReference type="RefSeq" id="WP_340602596.1">
    <property type="nucleotide sequence ID" value="NZ_JBBMXV010000001.1"/>
</dbReference>
<evidence type="ECO:0000256" key="1">
    <source>
        <dbReference type="SAM" id="Phobius"/>
    </source>
</evidence>
<comment type="caution">
    <text evidence="2">The sequence shown here is derived from an EMBL/GenBank/DDBJ whole genome shotgun (WGS) entry which is preliminary data.</text>
</comment>
<reference evidence="2 3" key="1">
    <citation type="journal article" date="2019" name="Int. J. Syst. Evol. Microbiol.">
        <title>The Global Catalogue of Microorganisms (GCM) 10K type strain sequencing project: providing services to taxonomists for standard genome sequencing and annotation.</title>
        <authorList>
            <consortium name="The Broad Institute Genomics Platform"/>
            <consortium name="The Broad Institute Genome Sequencing Center for Infectious Disease"/>
            <person name="Wu L."/>
            <person name="Ma J."/>
        </authorList>
    </citation>
    <scope>NUCLEOTIDE SEQUENCE [LARGE SCALE GENOMIC DNA]</scope>
    <source>
        <strain evidence="2 3">CGMCC 1.3240</strain>
    </source>
</reference>
<dbReference type="InterPro" id="IPR058278">
    <property type="entry name" value="DUF7972"/>
</dbReference>